<name>A0A7J7KCQ3_BUGNE</name>
<dbReference type="GO" id="GO:0005615">
    <property type="term" value="C:extracellular space"/>
    <property type="evidence" value="ECO:0007669"/>
    <property type="project" value="TreeGrafter"/>
</dbReference>
<proteinExistence type="predicted"/>
<organism evidence="1 2">
    <name type="scientific">Bugula neritina</name>
    <name type="common">Brown bryozoan</name>
    <name type="synonym">Sertularia neritina</name>
    <dbReference type="NCBI Taxonomy" id="10212"/>
    <lineage>
        <taxon>Eukaryota</taxon>
        <taxon>Metazoa</taxon>
        <taxon>Spiralia</taxon>
        <taxon>Lophotrochozoa</taxon>
        <taxon>Bryozoa</taxon>
        <taxon>Gymnolaemata</taxon>
        <taxon>Cheilostomatida</taxon>
        <taxon>Flustrina</taxon>
        <taxon>Buguloidea</taxon>
        <taxon>Bugulidae</taxon>
        <taxon>Bugula</taxon>
    </lineage>
</organism>
<dbReference type="InterPro" id="IPR051077">
    <property type="entry name" value="Ca-dependent_lectin"/>
</dbReference>
<dbReference type="AlphaFoldDB" id="A0A7J7KCQ3"/>
<dbReference type="Proteomes" id="UP000593567">
    <property type="component" value="Unassembled WGS sequence"/>
</dbReference>
<reference evidence="1" key="1">
    <citation type="submission" date="2020-06" db="EMBL/GenBank/DDBJ databases">
        <title>Draft genome of Bugula neritina, a colonial animal packing powerful symbionts and potential medicines.</title>
        <authorList>
            <person name="Rayko M."/>
        </authorList>
    </citation>
    <scope>NUCLEOTIDE SEQUENCE [LARGE SCALE GENOMIC DNA]</scope>
    <source>
        <strain evidence="1">Kwan_BN1</strain>
    </source>
</reference>
<dbReference type="PANTHER" id="PTHR24024:SF18">
    <property type="entry name" value="SHORT-CHAIN COLLAGEN C4-LIKE"/>
    <property type="match status" value="1"/>
</dbReference>
<protein>
    <submittedName>
        <fullName evidence="1">Uncharacterized protein</fullName>
    </submittedName>
</protein>
<sequence length="88" mass="9842">MMIPAKRTCPTGWTEEYEGYLMTAHFGHAHPATYECVDANPQYIRGLEADNRGALFYFVKADCSNCGTTGHCPPYDDKKEITCVVCTK</sequence>
<evidence type="ECO:0000313" key="2">
    <source>
        <dbReference type="Proteomes" id="UP000593567"/>
    </source>
</evidence>
<evidence type="ECO:0000313" key="1">
    <source>
        <dbReference type="EMBL" id="KAF6036057.1"/>
    </source>
</evidence>
<dbReference type="PANTHER" id="PTHR24024">
    <property type="entry name" value="PULMONARY SURFACTANT-ASSOCIATED PROTEIN A"/>
    <property type="match status" value="1"/>
</dbReference>
<dbReference type="OrthoDB" id="6267266at2759"/>
<dbReference type="EMBL" id="VXIV02000789">
    <property type="protein sequence ID" value="KAF6036057.1"/>
    <property type="molecule type" value="Genomic_DNA"/>
</dbReference>
<gene>
    <name evidence="1" type="ORF">EB796_005640</name>
</gene>
<comment type="caution">
    <text evidence="1">The sequence shown here is derived from an EMBL/GenBank/DDBJ whole genome shotgun (WGS) entry which is preliminary data.</text>
</comment>
<accession>A0A7J7KCQ3</accession>
<keyword evidence="2" id="KW-1185">Reference proteome</keyword>